<dbReference type="EMBL" id="MFGW01000054">
    <property type="protein sequence ID" value="OGF67415.1"/>
    <property type="molecule type" value="Genomic_DNA"/>
</dbReference>
<dbReference type="Proteomes" id="UP000178943">
    <property type="component" value="Unassembled WGS sequence"/>
</dbReference>
<protein>
    <recommendedName>
        <fullName evidence="1">Calcineurin-like phosphoesterase domain-containing protein</fullName>
    </recommendedName>
</protein>
<proteinExistence type="predicted"/>
<dbReference type="SUPFAM" id="SSF56300">
    <property type="entry name" value="Metallo-dependent phosphatases"/>
    <property type="match status" value="1"/>
</dbReference>
<dbReference type="InterPro" id="IPR004843">
    <property type="entry name" value="Calcineurin-like_PHP"/>
</dbReference>
<reference evidence="2 3" key="1">
    <citation type="journal article" date="2016" name="Nat. Commun.">
        <title>Thousands of microbial genomes shed light on interconnected biogeochemical processes in an aquifer system.</title>
        <authorList>
            <person name="Anantharaman K."/>
            <person name="Brown C.T."/>
            <person name="Hug L.A."/>
            <person name="Sharon I."/>
            <person name="Castelle C.J."/>
            <person name="Probst A.J."/>
            <person name="Thomas B.C."/>
            <person name="Singh A."/>
            <person name="Wilkins M.J."/>
            <person name="Karaoz U."/>
            <person name="Brodie E.L."/>
            <person name="Williams K.H."/>
            <person name="Hubbard S.S."/>
            <person name="Banfield J.F."/>
        </authorList>
    </citation>
    <scope>NUCLEOTIDE SEQUENCE [LARGE SCALE GENOMIC DNA]</scope>
</reference>
<dbReference type="InterPro" id="IPR050535">
    <property type="entry name" value="DNA_Repair-Maintenance_Comp"/>
</dbReference>
<dbReference type="Gene3D" id="3.60.21.10">
    <property type="match status" value="1"/>
</dbReference>
<dbReference type="STRING" id="1817863.A2Y62_02275"/>
<dbReference type="InterPro" id="IPR029052">
    <property type="entry name" value="Metallo-depent_PP-like"/>
</dbReference>
<comment type="caution">
    <text evidence="2">The sequence shown here is derived from an EMBL/GenBank/DDBJ whole genome shotgun (WGS) entry which is preliminary data.</text>
</comment>
<dbReference type="GO" id="GO:0016787">
    <property type="term" value="F:hydrolase activity"/>
    <property type="evidence" value="ECO:0007669"/>
    <property type="project" value="InterPro"/>
</dbReference>
<dbReference type="PANTHER" id="PTHR30337">
    <property type="entry name" value="COMPONENT OF ATP-DEPENDENT DSDNA EXONUCLEASE"/>
    <property type="match status" value="1"/>
</dbReference>
<dbReference type="Pfam" id="PF00149">
    <property type="entry name" value="Metallophos"/>
    <property type="match status" value="1"/>
</dbReference>
<organism evidence="2 3">
    <name type="scientific">Candidatus Fischerbacteria bacterium RBG_13_37_8</name>
    <dbReference type="NCBI Taxonomy" id="1817863"/>
    <lineage>
        <taxon>Bacteria</taxon>
        <taxon>Candidatus Fischeribacteriota</taxon>
    </lineage>
</organism>
<evidence type="ECO:0000259" key="1">
    <source>
        <dbReference type="Pfam" id="PF00149"/>
    </source>
</evidence>
<gene>
    <name evidence="2" type="ORF">A2Y62_02275</name>
</gene>
<evidence type="ECO:0000313" key="2">
    <source>
        <dbReference type="EMBL" id="OGF67415.1"/>
    </source>
</evidence>
<name>A0A1F5VVJ0_9BACT</name>
<accession>A0A1F5VVJ0</accession>
<sequence>MKIMHCSDVHLGKRPAGPVGIYSQKRYDDYFHVFEQCIDTGIKEQIDVLLIAGDLFDRGYITPEVLERTESILHKCRASNIPVLLIEGNHDNIARDKEPESWIIYLENKNYISRPFCSFDEDGCHFHPVTLDDINFYGAGYPGDMVNETLKALSEQLPPPPSKNIIIL</sequence>
<dbReference type="AlphaFoldDB" id="A0A1F5VVJ0"/>
<evidence type="ECO:0000313" key="3">
    <source>
        <dbReference type="Proteomes" id="UP000178943"/>
    </source>
</evidence>
<feature type="domain" description="Calcineurin-like phosphoesterase" evidence="1">
    <location>
        <begin position="1"/>
        <end position="144"/>
    </location>
</feature>
<dbReference type="PANTHER" id="PTHR30337:SF0">
    <property type="entry name" value="NUCLEASE SBCCD SUBUNIT D"/>
    <property type="match status" value="1"/>
</dbReference>